<evidence type="ECO:0000256" key="5">
    <source>
        <dbReference type="PROSITE-ProRule" id="PRU01379"/>
    </source>
</evidence>
<dbReference type="InterPro" id="IPR000834">
    <property type="entry name" value="Peptidase_M14"/>
</dbReference>
<comment type="caution">
    <text evidence="5">Lacks conserved residue(s) required for the propagation of feature annotation.</text>
</comment>
<dbReference type="GO" id="GO:0004181">
    <property type="term" value="F:metallocarboxypeptidase activity"/>
    <property type="evidence" value="ECO:0007669"/>
    <property type="project" value="InterPro"/>
</dbReference>
<keyword evidence="7" id="KW-0812">Transmembrane</keyword>
<proteinExistence type="inferred from homology"/>
<evidence type="ECO:0000256" key="1">
    <source>
        <dbReference type="ARBA" id="ARBA00001947"/>
    </source>
</evidence>
<evidence type="ECO:0000256" key="2">
    <source>
        <dbReference type="ARBA" id="ARBA00005988"/>
    </source>
</evidence>
<dbReference type="Proteomes" id="UP000041254">
    <property type="component" value="Unassembled WGS sequence"/>
</dbReference>
<keyword evidence="7" id="KW-1133">Transmembrane helix</keyword>
<dbReference type="PhylomeDB" id="A0A0G4EF70"/>
<dbReference type="VEuPathDB" id="CryptoDB:Vbra_11658"/>
<dbReference type="PROSITE" id="PS52035">
    <property type="entry name" value="PEPTIDASE_M14"/>
    <property type="match status" value="1"/>
</dbReference>
<evidence type="ECO:0000313" key="11">
    <source>
        <dbReference type="Proteomes" id="UP000041254"/>
    </source>
</evidence>
<feature type="signal peptide" evidence="8">
    <location>
        <begin position="1"/>
        <end position="23"/>
    </location>
</feature>
<dbReference type="InterPro" id="IPR057246">
    <property type="entry name" value="CARBOXYPEPT_ZN_1"/>
</dbReference>
<evidence type="ECO:0000313" key="10">
    <source>
        <dbReference type="EMBL" id="CEL94616.1"/>
    </source>
</evidence>
<dbReference type="STRING" id="1169540.A0A0G4EF70"/>
<protein>
    <recommendedName>
        <fullName evidence="9">Peptidase M14 domain-containing protein</fullName>
    </recommendedName>
</protein>
<dbReference type="PROSITE" id="PS00132">
    <property type="entry name" value="CARBOXYPEPT_ZN_1"/>
    <property type="match status" value="1"/>
</dbReference>
<dbReference type="AlphaFoldDB" id="A0A0G4EF70"/>
<keyword evidence="4" id="KW-0862">Zinc</keyword>
<dbReference type="InParanoid" id="A0A0G4EF70"/>
<reference evidence="10 11" key="1">
    <citation type="submission" date="2014-11" db="EMBL/GenBank/DDBJ databases">
        <authorList>
            <person name="Zhu J."/>
            <person name="Qi W."/>
            <person name="Song R."/>
        </authorList>
    </citation>
    <scope>NUCLEOTIDE SEQUENCE [LARGE SCALE GENOMIC DNA]</scope>
</reference>
<keyword evidence="3" id="KW-0479">Metal-binding</keyword>
<feature type="compositionally biased region" description="Basic and acidic residues" evidence="6">
    <location>
        <begin position="1036"/>
        <end position="1048"/>
    </location>
</feature>
<keyword evidence="7" id="KW-0472">Membrane</keyword>
<feature type="region of interest" description="Disordered" evidence="6">
    <location>
        <begin position="430"/>
        <end position="458"/>
    </location>
</feature>
<dbReference type="CDD" id="cd00596">
    <property type="entry name" value="Peptidase_M14_like"/>
    <property type="match status" value="1"/>
</dbReference>
<evidence type="ECO:0000256" key="8">
    <source>
        <dbReference type="SAM" id="SignalP"/>
    </source>
</evidence>
<feature type="compositionally biased region" description="Polar residues" evidence="6">
    <location>
        <begin position="434"/>
        <end position="445"/>
    </location>
</feature>
<dbReference type="Pfam" id="PF00246">
    <property type="entry name" value="Peptidase_M14"/>
    <property type="match status" value="1"/>
</dbReference>
<dbReference type="GO" id="GO:0008270">
    <property type="term" value="F:zinc ion binding"/>
    <property type="evidence" value="ECO:0007669"/>
    <property type="project" value="InterPro"/>
</dbReference>
<feature type="compositionally biased region" description="Basic and acidic residues" evidence="6">
    <location>
        <begin position="1019"/>
        <end position="1028"/>
    </location>
</feature>
<dbReference type="GO" id="GO:0005615">
    <property type="term" value="C:extracellular space"/>
    <property type="evidence" value="ECO:0007669"/>
    <property type="project" value="TreeGrafter"/>
</dbReference>
<evidence type="ECO:0000259" key="9">
    <source>
        <dbReference type="PROSITE" id="PS52035"/>
    </source>
</evidence>
<dbReference type="SMART" id="SM00631">
    <property type="entry name" value="Zn_pept"/>
    <property type="match status" value="1"/>
</dbReference>
<sequence length="1120" mass="122580">MGRNVVICHLWCFVLLVCGRVWGESPILTNDDDAVYTKLTYTEITEAFEGLAEKYPKLVKLESAEERYGKYNVKTSQWKCDDLPCDIMIVRLGNNETLTAKTPEVYVSGALHGNERLGPPVCTYLAEFLCERYGKNDKVTWLMDNRVLWMTPMTNPIGVANDQREENNIDPNRDFPYRAPPDACMATMTARAVNELYREHLFRLGITFHGGQRVMAYEWGSFDHLERDPSAPSGYSSTEPPDEQTQVAIGKAMQAAAGREKNGDFWYPLGAMTDLVYAVDGGMEDWSYAASWKPSGDPITVCDPSANGGYDKERTKYNEHMVRCLLFLFEMDKSKHPEESTYGNRAEVVKASATDGHIARNMRSVLKLMELVDPYVVFTQLPPKEVQPNDPASIALLPIGCVKATSLRLRMVKAPCHELTEGAFMGEGSDVIDLSSTGGTSNAQRSGEQGSTGGTGGAADEAALWQLAATEEETDCRGLGVWEEEGDKGEVVFEFTLPQQLQAGQYCAAVLAEFDQGWAKQEEPDPPLKPQAHISQARLYDNYTAENAGIIIEGHKTWLFPRGTASELAIPSVPGNKVVYGFSLTVSFLSSRAIMAVSSVALPLIGTPLSAAEQGNPVDLFTVTFNLRNESRVSDEPLADTGGAAKGHDAVDILIASVRPVEQVSQGLYVLRVREYGDLLKPGNTFEAGDAKLEEGVLASFQVGEPKSRAKPLENAHVVFETRHKIDASLGDLVGRGLALERYASLEEQEYLGEGHAVVPLPMSPSASSDTDTNSTQSAVVFSDLYPTANTPPADASSLICYMRDTSHQLVVTRAKDLSPFRGYLVYRDASKESGSAGSGQVHVDGALCGIDSGKGAEMTVRSASGCCKAVEVQRPLPTVTNPTLDRVIPVKARFDPKDCHCGPGDQLTLNHAKTLYTCTLGYRDPESDTSHLTSTVCPVEALAPPSYREFNWWQQLVVFLIFVVASACLITPCVLWRYKNAGERKATYQSYRLSGESPGPTIELPPLDKRVPKDLRTYVDKSSEPNELHTVGIQRESHDAAQPRAETRAAPGSRSGRESVRKEGGRRETRRDESETPESRERDRSRAEGVGEGGGGDAVGYEAPPMINLEEEKDSVTLL</sequence>
<keyword evidence="8" id="KW-0732">Signal</keyword>
<evidence type="ECO:0000256" key="3">
    <source>
        <dbReference type="ARBA" id="ARBA00022723"/>
    </source>
</evidence>
<comment type="similarity">
    <text evidence="2 5">Belongs to the peptidase M14 family.</text>
</comment>
<dbReference type="PANTHER" id="PTHR11705">
    <property type="entry name" value="PROTEASE FAMILY M14 CARBOXYPEPTIDASE A,B"/>
    <property type="match status" value="1"/>
</dbReference>
<dbReference type="PANTHER" id="PTHR11705:SF138">
    <property type="entry name" value="PEPTIDASE M14 CARBOXYPEPTIDASE A DOMAIN-CONTAINING PROTEIN"/>
    <property type="match status" value="1"/>
</dbReference>
<evidence type="ECO:0000256" key="4">
    <source>
        <dbReference type="ARBA" id="ARBA00022833"/>
    </source>
</evidence>
<evidence type="ECO:0000256" key="7">
    <source>
        <dbReference type="SAM" id="Phobius"/>
    </source>
</evidence>
<feature type="compositionally biased region" description="Basic and acidic residues" evidence="6">
    <location>
        <begin position="1056"/>
        <end position="1090"/>
    </location>
</feature>
<feature type="transmembrane region" description="Helical" evidence="7">
    <location>
        <begin position="953"/>
        <end position="977"/>
    </location>
</feature>
<feature type="chain" id="PRO_5005187037" description="Peptidase M14 domain-containing protein" evidence="8">
    <location>
        <begin position="24"/>
        <end position="1120"/>
    </location>
</feature>
<dbReference type="SUPFAM" id="SSF53187">
    <property type="entry name" value="Zn-dependent exopeptidases"/>
    <property type="match status" value="1"/>
</dbReference>
<organism evidence="10 11">
    <name type="scientific">Vitrella brassicaformis (strain CCMP3155)</name>
    <dbReference type="NCBI Taxonomy" id="1169540"/>
    <lineage>
        <taxon>Eukaryota</taxon>
        <taxon>Sar</taxon>
        <taxon>Alveolata</taxon>
        <taxon>Colpodellida</taxon>
        <taxon>Vitrellaceae</taxon>
        <taxon>Vitrella</taxon>
    </lineage>
</organism>
<dbReference type="GO" id="GO:0006508">
    <property type="term" value="P:proteolysis"/>
    <property type="evidence" value="ECO:0007669"/>
    <property type="project" value="InterPro"/>
</dbReference>
<dbReference type="OrthoDB" id="10249045at2759"/>
<evidence type="ECO:0000256" key="6">
    <source>
        <dbReference type="SAM" id="MobiDB-lite"/>
    </source>
</evidence>
<comment type="cofactor">
    <cofactor evidence="1">
        <name>Zn(2+)</name>
        <dbReference type="ChEBI" id="CHEBI:29105"/>
    </cofactor>
</comment>
<keyword evidence="11" id="KW-1185">Reference proteome</keyword>
<dbReference type="EMBL" id="CDMY01000223">
    <property type="protein sequence ID" value="CEL94616.1"/>
    <property type="molecule type" value="Genomic_DNA"/>
</dbReference>
<accession>A0A0G4EF70</accession>
<name>A0A0G4EF70_VITBC</name>
<feature type="domain" description="Peptidase M14" evidence="9">
    <location>
        <begin position="37"/>
        <end position="320"/>
    </location>
</feature>
<dbReference type="Gene3D" id="3.40.630.10">
    <property type="entry name" value="Zn peptidases"/>
    <property type="match status" value="1"/>
</dbReference>
<feature type="region of interest" description="Disordered" evidence="6">
    <location>
        <begin position="1019"/>
        <end position="1120"/>
    </location>
</feature>
<gene>
    <name evidence="10" type="ORF">Vbra_11658</name>
</gene>